<keyword evidence="2 8" id="KW-0479">Metal-binding</keyword>
<dbReference type="GO" id="GO:0016020">
    <property type="term" value="C:membrane"/>
    <property type="evidence" value="ECO:0007669"/>
    <property type="project" value="InterPro"/>
</dbReference>
<keyword evidence="7 8" id="KW-0482">Metalloprotease</keyword>
<evidence type="ECO:0000256" key="3">
    <source>
        <dbReference type="ARBA" id="ARBA00022729"/>
    </source>
</evidence>
<keyword evidence="5 8" id="KW-0378">Hydrolase</keyword>
<dbReference type="EMBL" id="JAPIVE010000001">
    <property type="protein sequence ID" value="MCX2522800.1"/>
    <property type="molecule type" value="Genomic_DNA"/>
</dbReference>
<evidence type="ECO:0000256" key="4">
    <source>
        <dbReference type="ARBA" id="ARBA00022764"/>
    </source>
</evidence>
<dbReference type="Pfam" id="PF14559">
    <property type="entry name" value="TPR_19"/>
    <property type="match status" value="1"/>
</dbReference>
<protein>
    <recommendedName>
        <fullName evidence="8">Putative beta-barrel assembly-enhancing protease</fullName>
        <ecNumber evidence="8">3.4.-.-</ecNumber>
    </recommendedName>
</protein>
<keyword evidence="4 8" id="KW-0574">Periplasm</keyword>
<reference evidence="10" key="1">
    <citation type="submission" date="2022-11" db="EMBL/GenBank/DDBJ databases">
        <title>Larsenimonas rhizosphaerae sp. nov., isolated from a tidal mudflat.</title>
        <authorList>
            <person name="Lee S.D."/>
            <person name="Kim I.S."/>
        </authorList>
    </citation>
    <scope>NUCLEOTIDE SEQUENCE</scope>
    <source>
        <strain evidence="10">GH2-1</strain>
    </source>
</reference>
<dbReference type="GO" id="GO:0008270">
    <property type="term" value="F:zinc ion binding"/>
    <property type="evidence" value="ECO:0007669"/>
    <property type="project" value="UniProtKB-UniRule"/>
</dbReference>
<dbReference type="InterPro" id="IPR030873">
    <property type="entry name" value="Protease_BepA"/>
</dbReference>
<evidence type="ECO:0000256" key="8">
    <source>
        <dbReference type="HAMAP-Rule" id="MF_00997"/>
    </source>
</evidence>
<evidence type="ECO:0000256" key="6">
    <source>
        <dbReference type="ARBA" id="ARBA00022833"/>
    </source>
</evidence>
<dbReference type="GO" id="GO:0042597">
    <property type="term" value="C:periplasmic space"/>
    <property type="evidence" value="ECO:0007669"/>
    <property type="project" value="UniProtKB-SubCell"/>
</dbReference>
<accession>A0AA42CWM8</accession>
<dbReference type="Proteomes" id="UP001165678">
    <property type="component" value="Unassembled WGS sequence"/>
</dbReference>
<evidence type="ECO:0000313" key="11">
    <source>
        <dbReference type="Proteomes" id="UP001165678"/>
    </source>
</evidence>
<feature type="chain" id="PRO_5041496872" description="Putative beta-barrel assembly-enhancing protease" evidence="8">
    <location>
        <begin position="26"/>
        <end position="485"/>
    </location>
</feature>
<feature type="binding site" evidence="8">
    <location>
        <position position="202"/>
    </location>
    <ligand>
        <name>Zn(2+)</name>
        <dbReference type="ChEBI" id="CHEBI:29105"/>
        <note>catalytic</note>
    </ligand>
</feature>
<dbReference type="CDD" id="cd07324">
    <property type="entry name" value="M48C_Oma1-like"/>
    <property type="match status" value="1"/>
</dbReference>
<dbReference type="EC" id="3.4.-.-" evidence="8"/>
<feature type="active site" description="Proton donor" evidence="8">
    <location>
        <position position="206"/>
    </location>
</feature>
<feature type="signal peptide" evidence="8">
    <location>
        <begin position="1"/>
        <end position="25"/>
    </location>
</feature>
<dbReference type="Gene3D" id="1.25.40.10">
    <property type="entry name" value="Tetratricopeptide repeat domain"/>
    <property type="match status" value="1"/>
</dbReference>
<proteinExistence type="inferred from homology"/>
<keyword evidence="3 8" id="KW-0732">Signal</keyword>
<keyword evidence="6 8" id="KW-0862">Zinc</keyword>
<feature type="binding site" evidence="8">
    <location>
        <position position="134"/>
    </location>
    <ligand>
        <name>Zn(2+)</name>
        <dbReference type="ChEBI" id="CHEBI:29105"/>
        <note>catalytic</note>
    </ligand>
</feature>
<feature type="binding site" evidence="8">
    <location>
        <position position="138"/>
    </location>
    <ligand>
        <name>Zn(2+)</name>
        <dbReference type="ChEBI" id="CHEBI:29105"/>
        <note>catalytic</note>
    </ligand>
</feature>
<dbReference type="InterPro" id="IPR011990">
    <property type="entry name" value="TPR-like_helical_dom_sf"/>
</dbReference>
<dbReference type="SUPFAM" id="SSF48452">
    <property type="entry name" value="TPR-like"/>
    <property type="match status" value="1"/>
</dbReference>
<feature type="domain" description="Peptidase M48" evidence="9">
    <location>
        <begin position="70"/>
        <end position="260"/>
    </location>
</feature>
<evidence type="ECO:0000256" key="2">
    <source>
        <dbReference type="ARBA" id="ARBA00022723"/>
    </source>
</evidence>
<evidence type="ECO:0000256" key="7">
    <source>
        <dbReference type="ARBA" id="ARBA00023049"/>
    </source>
</evidence>
<comment type="caution">
    <text evidence="10">The sequence shown here is derived from an EMBL/GenBank/DDBJ whole genome shotgun (WGS) entry which is preliminary data.</text>
</comment>
<sequence length="485" mass="53080" precursor="true">MKRHGVAWCLSAILLCSAAARPATAVADDYGLPALGDASSAISPMEEFRLGRAWLRQFRAQTISWRDPITRHYVEDLIHRMMPWSGLGNERIVVTLVSSRMLNAFAVPGGVIGINTGLFAFAPDRDTFASVLAHEMGHLSQHHFARQLEQQHASRVPMLTALLTGMVLAAGGGGGGDLGVAAVMGTQAAYIQNLLTYSRQYEREADDVGLRTLANAGMDPHAMPRMFRILQRLASLQGSTPPEFLLTHPLTETRISTTEARADQLGHGHGPPAGPLYDMVRARVLLAMHMDDPAQARHRLEEDDPSPEALAYLDAMTDAVEHRTDKALTGLDRLITRYPDLSMLQNSAADVALDANRFNEALARSRRLLAIVPDNTPARLIEGEALLNLAPSKAYPVLEKLSEQRPEDPDVWNLLAEAAGRSGHSAEGHLALAEQLQLTGRIDKGMKQLDIAEGEATRAGNYTLASRIRARRDAFMRYRSALDDF</sequence>
<dbReference type="Gene3D" id="3.30.2010.10">
    <property type="entry name" value="Metalloproteases ('zincins'), catalytic domain"/>
    <property type="match status" value="1"/>
</dbReference>
<dbReference type="AlphaFoldDB" id="A0AA42CWM8"/>
<comment type="cofactor">
    <cofactor evidence="8">
        <name>Zn(2+)</name>
        <dbReference type="ChEBI" id="CHEBI:29105"/>
    </cofactor>
    <text evidence="8">Binds 1 zinc ion per subunit.</text>
</comment>
<dbReference type="GO" id="GO:0004222">
    <property type="term" value="F:metalloendopeptidase activity"/>
    <property type="evidence" value="ECO:0007669"/>
    <property type="project" value="InterPro"/>
</dbReference>
<evidence type="ECO:0000256" key="5">
    <source>
        <dbReference type="ARBA" id="ARBA00022801"/>
    </source>
</evidence>
<evidence type="ECO:0000259" key="9">
    <source>
        <dbReference type="Pfam" id="PF01435"/>
    </source>
</evidence>
<keyword evidence="11" id="KW-1185">Reference proteome</keyword>
<keyword evidence="1 8" id="KW-0645">Protease</keyword>
<comment type="subcellular location">
    <subcellularLocation>
        <location evidence="8">Periplasm</location>
    </subcellularLocation>
</comment>
<dbReference type="RefSeq" id="WP_250936019.1">
    <property type="nucleotide sequence ID" value="NZ_JAMLJK010000001.1"/>
</dbReference>
<dbReference type="Pfam" id="PF01435">
    <property type="entry name" value="Peptidase_M48"/>
    <property type="match status" value="1"/>
</dbReference>
<dbReference type="GO" id="GO:0051603">
    <property type="term" value="P:proteolysis involved in protein catabolic process"/>
    <property type="evidence" value="ECO:0007669"/>
    <property type="project" value="TreeGrafter"/>
</dbReference>
<feature type="active site" evidence="8">
    <location>
        <position position="135"/>
    </location>
</feature>
<comment type="similarity">
    <text evidence="8">Belongs to the peptidase M48 family. BepA subfamily.</text>
</comment>
<dbReference type="InterPro" id="IPR001915">
    <property type="entry name" value="Peptidase_M48"/>
</dbReference>
<dbReference type="HAMAP" id="MF_00997">
    <property type="entry name" value="Protease_BepA"/>
    <property type="match status" value="1"/>
</dbReference>
<evidence type="ECO:0000256" key="1">
    <source>
        <dbReference type="ARBA" id="ARBA00022670"/>
    </source>
</evidence>
<organism evidence="10 11">
    <name type="scientific">Larsenimonas rhizosphaerae</name>
    <dbReference type="NCBI Taxonomy" id="2944682"/>
    <lineage>
        <taxon>Bacteria</taxon>
        <taxon>Pseudomonadati</taxon>
        <taxon>Pseudomonadota</taxon>
        <taxon>Gammaproteobacteria</taxon>
        <taxon>Oceanospirillales</taxon>
        <taxon>Halomonadaceae</taxon>
        <taxon>Larsenimonas</taxon>
    </lineage>
</organism>
<dbReference type="PANTHER" id="PTHR22726:SF1">
    <property type="entry name" value="METALLOENDOPEPTIDASE OMA1, MITOCHONDRIAL"/>
    <property type="match status" value="1"/>
</dbReference>
<name>A0AA42CWM8_9GAMM</name>
<gene>
    <name evidence="10" type="ORF">OQ287_00925</name>
</gene>
<comment type="function">
    <text evidence="8">Functions as both a chaperone and a metalloprotease. Maintains the integrity of the outer membrane by promoting either the assembly or the elimination of outer membrane proteins, depending on their folding state.</text>
</comment>
<dbReference type="InterPro" id="IPR051156">
    <property type="entry name" value="Mito/Outer_Membr_Metalloprot"/>
</dbReference>
<evidence type="ECO:0000313" key="10">
    <source>
        <dbReference type="EMBL" id="MCX2522800.1"/>
    </source>
</evidence>
<dbReference type="PANTHER" id="PTHR22726">
    <property type="entry name" value="METALLOENDOPEPTIDASE OMA1"/>
    <property type="match status" value="1"/>
</dbReference>